<keyword evidence="3 10" id="KW-0479">Metal-binding</keyword>
<dbReference type="Gene3D" id="1.10.40.50">
    <property type="entry name" value="Probable gtpase engc, domain 3"/>
    <property type="match status" value="1"/>
</dbReference>
<evidence type="ECO:0000259" key="13">
    <source>
        <dbReference type="PROSITE" id="PS51721"/>
    </source>
</evidence>
<keyword evidence="8 10" id="KW-0694">RNA-binding</keyword>
<feature type="compositionally biased region" description="Polar residues" evidence="11">
    <location>
        <begin position="214"/>
        <end position="229"/>
    </location>
</feature>
<dbReference type="EC" id="3.6.1.-" evidence="10"/>
<dbReference type="PROSITE" id="PS50936">
    <property type="entry name" value="ENGC_GTPASE"/>
    <property type="match status" value="1"/>
</dbReference>
<name>A0ABT7DV85_9NEIS</name>
<evidence type="ECO:0000256" key="6">
    <source>
        <dbReference type="ARBA" id="ARBA00022801"/>
    </source>
</evidence>
<keyword evidence="7 10" id="KW-0862">Zinc</keyword>
<keyword evidence="9 10" id="KW-0342">GTP-binding</keyword>
<keyword evidence="1 10" id="KW-0963">Cytoplasm</keyword>
<dbReference type="CDD" id="cd01854">
    <property type="entry name" value="YjeQ_EngC"/>
    <property type="match status" value="1"/>
</dbReference>
<reference evidence="14" key="1">
    <citation type="submission" date="2023-03" db="EMBL/GenBank/DDBJ databases">
        <title>Chitinimonas shenzhenensis gen. nov., sp. nov., a novel member of family Burkholderiaceae isolated from activated sludge collected in Shen Zhen, China.</title>
        <authorList>
            <person name="Wang X."/>
        </authorList>
    </citation>
    <scope>NUCLEOTIDE SEQUENCE</scope>
    <source>
        <strain evidence="14">DQS-5</strain>
    </source>
</reference>
<evidence type="ECO:0000256" key="1">
    <source>
        <dbReference type="ARBA" id="ARBA00022490"/>
    </source>
</evidence>
<sequence>MIHFDFARLASIGLTQTFVQQLYTQTYPDNTQLYRVVDVQREHLMLHDGCDSHFARPHPSLIRSLLDEFTVLAVGDWVLAERRDHQELWVTRRLDPINHLSRRNADGISQAVASNIDTALIVMGLDLDYNLRRLERFLAIAITARINPVVVLTKADLATNLASQVEAVRQRVPPHIEVLAINGLSTTTRQQLVPWLTPGQTLVLIGSSGAGKSTLTNTLTESNQQNTGSVREDDGRGRHTTTSRSLHRCPGGACIIDTPGIRTLRPDADEATVGASFEDITSLAEQCRFKDCKHLEEPGCAVRDAIPPDRLRNYHKLLREVRRDQMTALEYKEQVAKWKARSRASRATIRAKGRIV</sequence>
<feature type="binding site" evidence="10">
    <location>
        <position position="287"/>
    </location>
    <ligand>
        <name>Zn(2+)</name>
        <dbReference type="ChEBI" id="CHEBI:29105"/>
    </ligand>
</feature>
<dbReference type="RefSeq" id="WP_284100290.1">
    <property type="nucleotide sequence ID" value="NZ_JARRAF010000007.1"/>
</dbReference>
<feature type="binding site" evidence="10">
    <location>
        <position position="294"/>
    </location>
    <ligand>
        <name>Zn(2+)</name>
        <dbReference type="ChEBI" id="CHEBI:29105"/>
    </ligand>
</feature>
<evidence type="ECO:0000256" key="5">
    <source>
        <dbReference type="ARBA" id="ARBA00022741"/>
    </source>
</evidence>
<comment type="similarity">
    <text evidence="10">Belongs to the TRAFAC class YlqF/YawG GTPase family. RsgA subfamily.</text>
</comment>
<feature type="binding site" evidence="10">
    <location>
        <begin position="153"/>
        <end position="156"/>
    </location>
    <ligand>
        <name>GTP</name>
        <dbReference type="ChEBI" id="CHEBI:37565"/>
    </ligand>
</feature>
<dbReference type="Pfam" id="PF03193">
    <property type="entry name" value="RsgA_GTPase"/>
    <property type="match status" value="1"/>
</dbReference>
<dbReference type="PANTHER" id="PTHR32120">
    <property type="entry name" value="SMALL RIBOSOMAL SUBUNIT BIOGENESIS GTPASE RSGA"/>
    <property type="match status" value="1"/>
</dbReference>
<feature type="binding site" evidence="10">
    <location>
        <begin position="206"/>
        <end position="214"/>
    </location>
    <ligand>
        <name>GTP</name>
        <dbReference type="ChEBI" id="CHEBI:37565"/>
    </ligand>
</feature>
<feature type="binding site" evidence="10">
    <location>
        <position position="292"/>
    </location>
    <ligand>
        <name>Zn(2+)</name>
        <dbReference type="ChEBI" id="CHEBI:29105"/>
    </ligand>
</feature>
<dbReference type="InterPro" id="IPR030378">
    <property type="entry name" value="G_CP_dom"/>
</dbReference>
<evidence type="ECO:0000256" key="3">
    <source>
        <dbReference type="ARBA" id="ARBA00022723"/>
    </source>
</evidence>
<keyword evidence="6 10" id="KW-0378">Hydrolase</keyword>
<feature type="domain" description="CP-type G" evidence="13">
    <location>
        <begin position="105"/>
        <end position="264"/>
    </location>
</feature>
<comment type="subunit">
    <text evidence="10">Monomer. Associates with 30S ribosomal subunit, binds 16S rRNA.</text>
</comment>
<evidence type="ECO:0000256" key="4">
    <source>
        <dbReference type="ARBA" id="ARBA00022730"/>
    </source>
</evidence>
<feature type="binding site" evidence="10">
    <location>
        <position position="300"/>
    </location>
    <ligand>
        <name>Zn(2+)</name>
        <dbReference type="ChEBI" id="CHEBI:29105"/>
    </ligand>
</feature>
<evidence type="ECO:0000259" key="12">
    <source>
        <dbReference type="PROSITE" id="PS50936"/>
    </source>
</evidence>
<keyword evidence="15" id="KW-1185">Reference proteome</keyword>
<protein>
    <recommendedName>
        <fullName evidence="10">Small ribosomal subunit biogenesis GTPase RsgA</fullName>
        <ecNumber evidence="10">3.6.1.-</ecNumber>
    </recommendedName>
</protein>
<dbReference type="HAMAP" id="MF_01820">
    <property type="entry name" value="GTPase_RsgA"/>
    <property type="match status" value="1"/>
</dbReference>
<dbReference type="InterPro" id="IPR004881">
    <property type="entry name" value="Ribosome_biogen_GTPase_RsgA"/>
</dbReference>
<evidence type="ECO:0000256" key="9">
    <source>
        <dbReference type="ARBA" id="ARBA00023134"/>
    </source>
</evidence>
<comment type="caution">
    <text evidence="14">The sequence shown here is derived from an EMBL/GenBank/DDBJ whole genome shotgun (WGS) entry which is preliminary data.</text>
</comment>
<comment type="subcellular location">
    <subcellularLocation>
        <location evidence="10">Cytoplasm</location>
    </subcellularLocation>
</comment>
<evidence type="ECO:0000256" key="8">
    <source>
        <dbReference type="ARBA" id="ARBA00022884"/>
    </source>
</evidence>
<dbReference type="PROSITE" id="PS51721">
    <property type="entry name" value="G_CP"/>
    <property type="match status" value="1"/>
</dbReference>
<dbReference type="SUPFAM" id="SSF52540">
    <property type="entry name" value="P-loop containing nucleoside triphosphate hydrolases"/>
    <property type="match status" value="1"/>
</dbReference>
<keyword evidence="4 10" id="KW-0699">rRNA-binding</keyword>
<evidence type="ECO:0000313" key="14">
    <source>
        <dbReference type="EMBL" id="MDK2123981.1"/>
    </source>
</evidence>
<dbReference type="InterPro" id="IPR010914">
    <property type="entry name" value="RsgA_GTPase_dom"/>
</dbReference>
<feature type="domain" description="EngC GTPase" evidence="12">
    <location>
        <begin position="114"/>
        <end position="262"/>
    </location>
</feature>
<comment type="cofactor">
    <cofactor evidence="10">
        <name>Zn(2+)</name>
        <dbReference type="ChEBI" id="CHEBI:29105"/>
    </cofactor>
    <text evidence="10">Binds 1 zinc ion per subunit.</text>
</comment>
<evidence type="ECO:0000256" key="10">
    <source>
        <dbReference type="HAMAP-Rule" id="MF_01820"/>
    </source>
</evidence>
<keyword evidence="5 10" id="KW-0547">Nucleotide-binding</keyword>
<dbReference type="Gene3D" id="3.40.50.300">
    <property type="entry name" value="P-loop containing nucleotide triphosphate hydrolases"/>
    <property type="match status" value="1"/>
</dbReference>
<evidence type="ECO:0000256" key="2">
    <source>
        <dbReference type="ARBA" id="ARBA00022517"/>
    </source>
</evidence>
<feature type="region of interest" description="Disordered" evidence="11">
    <location>
        <begin position="214"/>
        <end position="246"/>
    </location>
</feature>
<gene>
    <name evidence="10 14" type="primary">rsgA</name>
    <name evidence="14" type="ORF">PZA18_07975</name>
</gene>
<keyword evidence="2 10" id="KW-0690">Ribosome biogenesis</keyword>
<dbReference type="PANTHER" id="PTHR32120:SF10">
    <property type="entry name" value="SMALL RIBOSOMAL SUBUNIT BIOGENESIS GTPASE RSGA"/>
    <property type="match status" value="1"/>
</dbReference>
<dbReference type="InterPro" id="IPR027417">
    <property type="entry name" value="P-loop_NTPase"/>
</dbReference>
<organism evidence="14 15">
    <name type="scientific">Parachitinimonas caeni</name>
    <dbReference type="NCBI Taxonomy" id="3031301"/>
    <lineage>
        <taxon>Bacteria</taxon>
        <taxon>Pseudomonadati</taxon>
        <taxon>Pseudomonadota</taxon>
        <taxon>Betaproteobacteria</taxon>
        <taxon>Neisseriales</taxon>
        <taxon>Chitinibacteraceae</taxon>
        <taxon>Parachitinimonas</taxon>
    </lineage>
</organism>
<proteinExistence type="inferred from homology"/>
<dbReference type="EMBL" id="JARRAF010000007">
    <property type="protein sequence ID" value="MDK2123981.1"/>
    <property type="molecule type" value="Genomic_DNA"/>
</dbReference>
<dbReference type="NCBIfam" id="TIGR00157">
    <property type="entry name" value="ribosome small subunit-dependent GTPase A"/>
    <property type="match status" value="1"/>
</dbReference>
<accession>A0ABT7DV85</accession>
<dbReference type="Proteomes" id="UP001172778">
    <property type="component" value="Unassembled WGS sequence"/>
</dbReference>
<evidence type="ECO:0000256" key="11">
    <source>
        <dbReference type="SAM" id="MobiDB-lite"/>
    </source>
</evidence>
<comment type="function">
    <text evidence="10">One of several proteins that assist in the late maturation steps of the functional core of the 30S ribosomal subunit. Helps release RbfA from mature subunits. May play a role in the assembly of ribosomal proteins into the subunit. Circularly permuted GTPase that catalyzes slow GTP hydrolysis, GTPase activity is stimulated by the 30S ribosomal subunit.</text>
</comment>
<evidence type="ECO:0000313" key="15">
    <source>
        <dbReference type="Proteomes" id="UP001172778"/>
    </source>
</evidence>
<evidence type="ECO:0000256" key="7">
    <source>
        <dbReference type="ARBA" id="ARBA00022833"/>
    </source>
</evidence>